<gene>
    <name evidence="1" type="primary">jg18647</name>
    <name evidence="1" type="ORF">PAEG_LOCUS11785</name>
</gene>
<keyword evidence="2" id="KW-1185">Reference proteome</keyword>
<evidence type="ECO:0000313" key="2">
    <source>
        <dbReference type="Proteomes" id="UP000838756"/>
    </source>
</evidence>
<sequence length="105" mass="12243">MISKIANLTIMKVLGIQKTMSSTLAWDVQPHYRRTWVLHTSHSAGDGESYARSSSSLYVIKSEMWGFVEEPELPTQTQRVAKLEWQWVGHKVRRKDRRWSAKVLE</sequence>
<comment type="caution">
    <text evidence="1">The sequence shown here is derived from an EMBL/GenBank/DDBJ whole genome shotgun (WGS) entry which is preliminary data.</text>
</comment>
<reference evidence="1" key="1">
    <citation type="submission" date="2022-03" db="EMBL/GenBank/DDBJ databases">
        <authorList>
            <person name="Lindestad O."/>
        </authorList>
    </citation>
    <scope>NUCLEOTIDE SEQUENCE</scope>
</reference>
<protein>
    <submittedName>
        <fullName evidence="1">Jg18647 protein</fullName>
    </submittedName>
</protein>
<name>A0A8S4RB84_9NEOP</name>
<proteinExistence type="predicted"/>
<accession>A0A8S4RB84</accession>
<dbReference type="EMBL" id="CAKXAJ010025012">
    <property type="protein sequence ID" value="CAH2233863.1"/>
    <property type="molecule type" value="Genomic_DNA"/>
</dbReference>
<evidence type="ECO:0000313" key="1">
    <source>
        <dbReference type="EMBL" id="CAH2233863.1"/>
    </source>
</evidence>
<dbReference type="AlphaFoldDB" id="A0A8S4RB84"/>
<organism evidence="1 2">
    <name type="scientific">Pararge aegeria aegeria</name>
    <dbReference type="NCBI Taxonomy" id="348720"/>
    <lineage>
        <taxon>Eukaryota</taxon>
        <taxon>Metazoa</taxon>
        <taxon>Ecdysozoa</taxon>
        <taxon>Arthropoda</taxon>
        <taxon>Hexapoda</taxon>
        <taxon>Insecta</taxon>
        <taxon>Pterygota</taxon>
        <taxon>Neoptera</taxon>
        <taxon>Endopterygota</taxon>
        <taxon>Lepidoptera</taxon>
        <taxon>Glossata</taxon>
        <taxon>Ditrysia</taxon>
        <taxon>Papilionoidea</taxon>
        <taxon>Nymphalidae</taxon>
        <taxon>Satyrinae</taxon>
        <taxon>Satyrini</taxon>
        <taxon>Parargina</taxon>
        <taxon>Pararge</taxon>
    </lineage>
</organism>
<dbReference type="Proteomes" id="UP000838756">
    <property type="component" value="Unassembled WGS sequence"/>
</dbReference>